<dbReference type="RefSeq" id="WP_194211673.1">
    <property type="nucleotide sequence ID" value="NZ_CP061205.1"/>
</dbReference>
<accession>A0ABV7D2D8</accession>
<feature type="transmembrane region" description="Helical" evidence="1">
    <location>
        <begin position="126"/>
        <end position="151"/>
    </location>
</feature>
<feature type="transmembrane region" description="Helical" evidence="1">
    <location>
        <begin position="213"/>
        <end position="235"/>
    </location>
</feature>
<proteinExistence type="predicted"/>
<sequence length="282" mass="30401">MENKFPILEVTKASLNMPSESWMDVLKAFGIIVSGVVLGSFLMGLVFFAARIDMVVVGQFLQGNMTGAGDAFAFLAATFVLVCTILFAFAYIFNFWVRFAAFGEEGAAIRPYSKAYKAAAINMVKFLLIGLITVLVSLVIQTALSAIGLTTSFIDQMSNTSGDIATSAHGDVLLEVLSTITMCIIYSLVSANLTQTAVGSDKEGLEHPHTVDFAIVLVLLYSILMIPMVLASLAGWHAVVGILQYTVGFYIMFTIAVAHGLRYRICLHETAKPAPDTDSTPE</sequence>
<evidence type="ECO:0000256" key="1">
    <source>
        <dbReference type="SAM" id="Phobius"/>
    </source>
</evidence>
<keyword evidence="3" id="KW-1185">Reference proteome</keyword>
<keyword evidence="1" id="KW-0812">Transmembrane</keyword>
<keyword evidence="1" id="KW-0472">Membrane</keyword>
<protein>
    <submittedName>
        <fullName evidence="2">Uncharacterized protein</fullName>
    </submittedName>
</protein>
<evidence type="ECO:0000313" key="2">
    <source>
        <dbReference type="EMBL" id="MFC3051318.1"/>
    </source>
</evidence>
<name>A0ABV7D2D8_9PROT</name>
<reference evidence="3" key="1">
    <citation type="journal article" date="2019" name="Int. J. Syst. Evol. Microbiol.">
        <title>The Global Catalogue of Microorganisms (GCM) 10K type strain sequencing project: providing services to taxonomists for standard genome sequencing and annotation.</title>
        <authorList>
            <consortium name="The Broad Institute Genomics Platform"/>
            <consortium name="The Broad Institute Genome Sequencing Center for Infectious Disease"/>
            <person name="Wu L."/>
            <person name="Ma J."/>
        </authorList>
    </citation>
    <scope>NUCLEOTIDE SEQUENCE [LARGE SCALE GENOMIC DNA]</scope>
    <source>
        <strain evidence="3">KCTC 62164</strain>
    </source>
</reference>
<keyword evidence="1" id="KW-1133">Transmembrane helix</keyword>
<comment type="caution">
    <text evidence="2">The sequence shown here is derived from an EMBL/GenBank/DDBJ whole genome shotgun (WGS) entry which is preliminary data.</text>
</comment>
<dbReference type="Proteomes" id="UP001595444">
    <property type="component" value="Unassembled WGS sequence"/>
</dbReference>
<feature type="transmembrane region" description="Helical" evidence="1">
    <location>
        <begin position="28"/>
        <end position="50"/>
    </location>
</feature>
<feature type="transmembrane region" description="Helical" evidence="1">
    <location>
        <begin position="242"/>
        <end position="261"/>
    </location>
</feature>
<organism evidence="2 3">
    <name type="scientific">Kordiimonas pumila</name>
    <dbReference type="NCBI Taxonomy" id="2161677"/>
    <lineage>
        <taxon>Bacteria</taxon>
        <taxon>Pseudomonadati</taxon>
        <taxon>Pseudomonadota</taxon>
        <taxon>Alphaproteobacteria</taxon>
        <taxon>Kordiimonadales</taxon>
        <taxon>Kordiimonadaceae</taxon>
        <taxon>Kordiimonas</taxon>
    </lineage>
</organism>
<evidence type="ECO:0000313" key="3">
    <source>
        <dbReference type="Proteomes" id="UP001595444"/>
    </source>
</evidence>
<gene>
    <name evidence="2" type="ORF">ACFOKA_05310</name>
</gene>
<dbReference type="EMBL" id="JBHRSL010000002">
    <property type="protein sequence ID" value="MFC3051318.1"/>
    <property type="molecule type" value="Genomic_DNA"/>
</dbReference>
<feature type="transmembrane region" description="Helical" evidence="1">
    <location>
        <begin position="172"/>
        <end position="193"/>
    </location>
</feature>
<feature type="transmembrane region" description="Helical" evidence="1">
    <location>
        <begin position="71"/>
        <end position="93"/>
    </location>
</feature>